<feature type="compositionally biased region" description="Pro residues" evidence="1">
    <location>
        <begin position="198"/>
        <end position="207"/>
    </location>
</feature>
<feature type="compositionally biased region" description="Basic residues" evidence="1">
    <location>
        <begin position="213"/>
        <end position="224"/>
    </location>
</feature>
<evidence type="ECO:0000256" key="1">
    <source>
        <dbReference type="SAM" id="MobiDB-lite"/>
    </source>
</evidence>
<dbReference type="Proteomes" id="UP000289886">
    <property type="component" value="Unassembled WGS sequence"/>
</dbReference>
<proteinExistence type="predicted"/>
<feature type="compositionally biased region" description="Polar residues" evidence="1">
    <location>
        <begin position="132"/>
        <end position="144"/>
    </location>
</feature>
<feature type="region of interest" description="Disordered" evidence="1">
    <location>
        <begin position="179"/>
        <end position="224"/>
    </location>
</feature>
<reference evidence="2 3" key="1">
    <citation type="submission" date="2019-01" db="EMBL/GenBank/DDBJ databases">
        <title>Draft Genome and Complete Hox-Cluster Characterization of the Sterlet Sturgeon (Acipenser ruthenus).</title>
        <authorList>
            <person name="Wei Q."/>
        </authorList>
    </citation>
    <scope>NUCLEOTIDE SEQUENCE [LARGE SCALE GENOMIC DNA]</scope>
    <source>
        <strain evidence="2">WHYD16114868_AA</strain>
        <tissue evidence="2">Blood</tissue>
    </source>
</reference>
<evidence type="ECO:0000313" key="3">
    <source>
        <dbReference type="Proteomes" id="UP000289886"/>
    </source>
</evidence>
<dbReference type="AlphaFoldDB" id="A0A444UEN0"/>
<gene>
    <name evidence="2" type="ORF">EOD39_5320</name>
</gene>
<keyword evidence="3" id="KW-1185">Reference proteome</keyword>
<evidence type="ECO:0000313" key="2">
    <source>
        <dbReference type="EMBL" id="RXM33636.1"/>
    </source>
</evidence>
<sequence length="224" mass="24179">MAEKEARPATTMQGTAVTSSLCIKTNRYDRRGSWEAFQSVIALVNQWSEAEKGGQLIAALDEEVQSYNLTLPTGESTNCTALAAAVEQQFGQTASSFTLVMGLKERRRRPGESCPWGHSSACSPSRLPAHQPAQQSPWLTSSPLAHQPTSCPACLPAHQHTGSPAHLPAHQPTTHQLTFLLNGPKTGPHSSLSDNSLVPPPGRPPPCQSHSPLRCRPKPWRTSI</sequence>
<dbReference type="EMBL" id="SCEB01214717">
    <property type="protein sequence ID" value="RXM33636.1"/>
    <property type="molecule type" value="Genomic_DNA"/>
</dbReference>
<accession>A0A444UEN0</accession>
<protein>
    <submittedName>
        <fullName evidence="2">Uncharacterized protein</fullName>
    </submittedName>
</protein>
<feature type="region of interest" description="Disordered" evidence="1">
    <location>
        <begin position="108"/>
        <end position="144"/>
    </location>
</feature>
<comment type="caution">
    <text evidence="2">The sequence shown here is derived from an EMBL/GenBank/DDBJ whole genome shotgun (WGS) entry which is preliminary data.</text>
</comment>
<name>A0A444UEN0_ACIRT</name>
<organism evidence="2 3">
    <name type="scientific">Acipenser ruthenus</name>
    <name type="common">Sterlet sturgeon</name>
    <dbReference type="NCBI Taxonomy" id="7906"/>
    <lineage>
        <taxon>Eukaryota</taxon>
        <taxon>Metazoa</taxon>
        <taxon>Chordata</taxon>
        <taxon>Craniata</taxon>
        <taxon>Vertebrata</taxon>
        <taxon>Euteleostomi</taxon>
        <taxon>Actinopterygii</taxon>
        <taxon>Chondrostei</taxon>
        <taxon>Acipenseriformes</taxon>
        <taxon>Acipenseridae</taxon>
        <taxon>Acipenser</taxon>
    </lineage>
</organism>